<accession>A0A382FZT1</accession>
<sequence length="510" mass="56674">WRYVTIENSYTAGVFAGYGSLVEYSRFENLYDGIDGSGIQRNGAGATFSTTRYTWIINAPGLNGMRFDSGCGGTNGDIYNVVSIGNSRGFRLKGDYHDVYHVTAYDNRTQDVSLPSYKYCGPDRSGGPEIGNWNSNLHNALVQGSLECYSHDCWAEGKDPITLQTGDFNPSKDFFHLDSVGIWFGRPLSVNKNTGIPNNSPPWADPHLELEAPWTLSRARSDSRLIELFGAIPWDDPNQDYDFRPKKGSYLIDSGVIIPGINDGKDENVFLETEKPGVPVNPRSDTENLTIFNHPLLYPGQNRKFVGDAPDIGAYEYGDSVYWIPGYRYPHPSVPIPKNNAVNVPMDYSLAWNYPYKKDYSATTATVSLSGPGVNRTESFDYPYNVLFQTFQPGGTYNWSVSVDGVSGGSWTFQVDDKIYPTNDRSIDTTASEVILPYQIKNLEVSNNHLAFLRFDIPTSINNSLVQKLNLVPETVTSLAGGIVVYKYDQMGWGEKNDDNNIGTVDHSLG</sequence>
<reference evidence="1" key="1">
    <citation type="submission" date="2018-05" db="EMBL/GenBank/DDBJ databases">
        <authorList>
            <person name="Lanie J.A."/>
            <person name="Ng W.-L."/>
            <person name="Kazmierczak K.M."/>
            <person name="Andrzejewski T.M."/>
            <person name="Davidsen T.M."/>
            <person name="Wayne K.J."/>
            <person name="Tettelin H."/>
            <person name="Glass J.I."/>
            <person name="Rusch D."/>
            <person name="Podicherti R."/>
            <person name="Tsui H.-C.T."/>
            <person name="Winkler M.E."/>
        </authorList>
    </citation>
    <scope>NUCLEOTIDE SEQUENCE</scope>
</reference>
<proteinExistence type="predicted"/>
<dbReference type="EMBL" id="UINC01052574">
    <property type="protein sequence ID" value="SVB68055.1"/>
    <property type="molecule type" value="Genomic_DNA"/>
</dbReference>
<protein>
    <submittedName>
        <fullName evidence="1">Uncharacterized protein</fullName>
    </submittedName>
</protein>
<name>A0A382FZT1_9ZZZZ</name>
<feature type="non-terminal residue" evidence="1">
    <location>
        <position position="1"/>
    </location>
</feature>
<feature type="non-terminal residue" evidence="1">
    <location>
        <position position="510"/>
    </location>
</feature>
<gene>
    <name evidence="1" type="ORF">METZ01_LOCUS220909</name>
</gene>
<organism evidence="1">
    <name type="scientific">marine metagenome</name>
    <dbReference type="NCBI Taxonomy" id="408172"/>
    <lineage>
        <taxon>unclassified sequences</taxon>
        <taxon>metagenomes</taxon>
        <taxon>ecological metagenomes</taxon>
    </lineage>
</organism>
<dbReference type="InterPro" id="IPR011050">
    <property type="entry name" value="Pectin_lyase_fold/virulence"/>
</dbReference>
<dbReference type="SUPFAM" id="SSF51126">
    <property type="entry name" value="Pectin lyase-like"/>
    <property type="match status" value="1"/>
</dbReference>
<evidence type="ECO:0000313" key="1">
    <source>
        <dbReference type="EMBL" id="SVB68055.1"/>
    </source>
</evidence>
<dbReference type="AlphaFoldDB" id="A0A382FZT1"/>